<dbReference type="RefSeq" id="WP_027029692.1">
    <property type="nucleotide sequence ID" value="NZ_CP033367.1"/>
</dbReference>
<feature type="compositionally biased region" description="Low complexity" evidence="1">
    <location>
        <begin position="43"/>
        <end position="65"/>
    </location>
</feature>
<feature type="signal peptide" evidence="2">
    <location>
        <begin position="1"/>
        <end position="40"/>
    </location>
</feature>
<proteinExistence type="predicted"/>
<evidence type="ECO:0000256" key="2">
    <source>
        <dbReference type="SAM" id="SignalP"/>
    </source>
</evidence>
<dbReference type="PROSITE" id="PS51257">
    <property type="entry name" value="PROKAR_LIPOPROTEIN"/>
    <property type="match status" value="1"/>
</dbReference>
<reference evidence="3 4" key="1">
    <citation type="submission" date="2018-10" db="EMBL/GenBank/DDBJ databases">
        <authorList>
            <person name="Perry B.J."/>
            <person name="Sullivan J.T."/>
            <person name="Murphy R.J.T."/>
            <person name="Ramsay J.P."/>
            <person name="Ronson C.W."/>
        </authorList>
    </citation>
    <scope>NUCLEOTIDE SEQUENCE [LARGE SCALE GENOMIC DNA]</scope>
    <source>
        <strain evidence="3 4">R88b</strain>
    </source>
</reference>
<gene>
    <name evidence="3" type="ORF">EB235_18060</name>
</gene>
<dbReference type="EMBL" id="CP033367">
    <property type="protein sequence ID" value="QKD03169.1"/>
    <property type="molecule type" value="Genomic_DNA"/>
</dbReference>
<evidence type="ECO:0000313" key="3">
    <source>
        <dbReference type="EMBL" id="QKD03169.1"/>
    </source>
</evidence>
<dbReference type="Proteomes" id="UP000503017">
    <property type="component" value="Chromosome"/>
</dbReference>
<sequence>MVSPKRRPAHRQTVAPLSRSLLASAALGLLMACASVTARAESTTVPAAEPTTDPAAAPSTDPTITGSLERHFTNNALDSDRNVSDWYTQLRGTLQKQWGDNDAYAKVNADFQVSHYDKTSIEDDRTLGVSGEAFRRLAPGLELKGTLSYRVSSTGDNLDIGPLTLGTREAKQVFAAQTQLGIDLGNTTSLILEAADSFEKLGATHFQEDLILPAKLHANRNLFQLASRITHTVGQFAFGASASALFASVEQIGFPPLFLSFNAYTLRAEAAYKAADGSTLGVALGAEFLRGANDIYQRWRPTWQVTFGKPLPRGFELRGTYFGRYETSNTDDPLASWLQRAELELGMKVRQNLGVASGIFYEIKDNLLYENQERRDGIYAEATYDATKSLSFVFRVDISRTIKTVIDDREHTVDAFIAVRAKI</sequence>
<feature type="chain" id="PRO_5026968982" description="Porin" evidence="2">
    <location>
        <begin position="41"/>
        <end position="423"/>
    </location>
</feature>
<dbReference type="AlphaFoldDB" id="A0A6M7WRA5"/>
<evidence type="ECO:0000313" key="4">
    <source>
        <dbReference type="Proteomes" id="UP000503017"/>
    </source>
</evidence>
<accession>A0A6M7WRA5</accession>
<name>A0A6M7WRA5_RHILI</name>
<keyword evidence="2" id="KW-0732">Signal</keyword>
<evidence type="ECO:0000256" key="1">
    <source>
        <dbReference type="SAM" id="MobiDB-lite"/>
    </source>
</evidence>
<dbReference type="SUPFAM" id="SSF56935">
    <property type="entry name" value="Porins"/>
    <property type="match status" value="1"/>
</dbReference>
<protein>
    <recommendedName>
        <fullName evidence="5">Porin</fullName>
    </recommendedName>
</protein>
<feature type="region of interest" description="Disordered" evidence="1">
    <location>
        <begin position="43"/>
        <end position="67"/>
    </location>
</feature>
<organism evidence="3 4">
    <name type="scientific">Mesorhizobium loti R88b</name>
    <dbReference type="NCBI Taxonomy" id="935548"/>
    <lineage>
        <taxon>Bacteria</taxon>
        <taxon>Pseudomonadati</taxon>
        <taxon>Pseudomonadota</taxon>
        <taxon>Alphaproteobacteria</taxon>
        <taxon>Hyphomicrobiales</taxon>
        <taxon>Phyllobacteriaceae</taxon>
        <taxon>Mesorhizobium</taxon>
    </lineage>
</organism>
<evidence type="ECO:0008006" key="5">
    <source>
        <dbReference type="Google" id="ProtNLM"/>
    </source>
</evidence>